<dbReference type="Proteomes" id="UP000242474">
    <property type="component" value="Unassembled WGS sequence"/>
</dbReference>
<protein>
    <submittedName>
        <fullName evidence="1">Uncharacterized protein</fullName>
    </submittedName>
</protein>
<evidence type="ECO:0000313" key="1">
    <source>
        <dbReference type="EMBL" id="PIA17919.1"/>
    </source>
</evidence>
<evidence type="ECO:0000313" key="2">
    <source>
        <dbReference type="Proteomes" id="UP000242474"/>
    </source>
</evidence>
<keyword evidence="2" id="KW-1185">Reference proteome</keyword>
<accession>A0A2G5BFY0</accession>
<name>A0A2G5BFY0_COERN</name>
<organism evidence="1 2">
    <name type="scientific">Coemansia reversa (strain ATCC 12441 / NRRL 1564)</name>
    <dbReference type="NCBI Taxonomy" id="763665"/>
    <lineage>
        <taxon>Eukaryota</taxon>
        <taxon>Fungi</taxon>
        <taxon>Fungi incertae sedis</taxon>
        <taxon>Zoopagomycota</taxon>
        <taxon>Kickxellomycotina</taxon>
        <taxon>Kickxellomycetes</taxon>
        <taxon>Kickxellales</taxon>
        <taxon>Kickxellaceae</taxon>
        <taxon>Coemansia</taxon>
    </lineage>
</organism>
<dbReference type="AlphaFoldDB" id="A0A2G5BFY0"/>
<dbReference type="EMBL" id="KZ303492">
    <property type="protein sequence ID" value="PIA17919.1"/>
    <property type="molecule type" value="Genomic_DNA"/>
</dbReference>
<sequence length="77" mass="8383">MLLHIPSSQSDLHAGVVIDSVDQGAQKVTASKVDHRKKCLLPLSALAPDWIFFSVIGAFSNYLIKLVQYLSNKSGVD</sequence>
<gene>
    <name evidence="1" type="ORF">COEREDRAFT_91608</name>
</gene>
<proteinExistence type="predicted"/>
<reference evidence="1 2" key="1">
    <citation type="journal article" date="2015" name="Genome Biol. Evol.">
        <title>Phylogenomic analyses indicate that early fungi evolved digesting cell walls of algal ancestors of land plants.</title>
        <authorList>
            <person name="Chang Y."/>
            <person name="Wang S."/>
            <person name="Sekimoto S."/>
            <person name="Aerts A.L."/>
            <person name="Choi C."/>
            <person name="Clum A."/>
            <person name="LaButti K.M."/>
            <person name="Lindquist E.A."/>
            <person name="Yee Ngan C."/>
            <person name="Ohm R.A."/>
            <person name="Salamov A.A."/>
            <person name="Grigoriev I.V."/>
            <person name="Spatafora J.W."/>
            <person name="Berbee M.L."/>
        </authorList>
    </citation>
    <scope>NUCLEOTIDE SEQUENCE [LARGE SCALE GENOMIC DNA]</scope>
    <source>
        <strain evidence="1 2">NRRL 1564</strain>
    </source>
</reference>